<feature type="non-terminal residue" evidence="4">
    <location>
        <position position="126"/>
    </location>
</feature>
<dbReference type="SUPFAM" id="SSF53223">
    <property type="entry name" value="Aminoacid dehydrogenase-like, N-terminal domain"/>
    <property type="match status" value="1"/>
</dbReference>
<dbReference type="AlphaFoldDB" id="A0A0L7KRF9"/>
<dbReference type="STRING" id="104452.A0A0L7KRF9"/>
<comment type="similarity">
    <text evidence="1">Belongs to the Glu/Leu/Phe/Val dehydrogenases family.</text>
</comment>
<organism evidence="4 5">
    <name type="scientific">Operophtera brumata</name>
    <name type="common">Winter moth</name>
    <name type="synonym">Phalaena brumata</name>
    <dbReference type="NCBI Taxonomy" id="104452"/>
    <lineage>
        <taxon>Eukaryota</taxon>
        <taxon>Metazoa</taxon>
        <taxon>Ecdysozoa</taxon>
        <taxon>Arthropoda</taxon>
        <taxon>Hexapoda</taxon>
        <taxon>Insecta</taxon>
        <taxon>Pterygota</taxon>
        <taxon>Neoptera</taxon>
        <taxon>Endopterygota</taxon>
        <taxon>Lepidoptera</taxon>
        <taxon>Glossata</taxon>
        <taxon>Ditrysia</taxon>
        <taxon>Geometroidea</taxon>
        <taxon>Geometridae</taxon>
        <taxon>Larentiinae</taxon>
        <taxon>Operophtera</taxon>
    </lineage>
</organism>
<dbReference type="Gene3D" id="3.40.50.10860">
    <property type="entry name" value="Leucine Dehydrogenase, chain A, domain 1"/>
    <property type="match status" value="1"/>
</dbReference>
<dbReference type="GO" id="GO:0016491">
    <property type="term" value="F:oxidoreductase activity"/>
    <property type="evidence" value="ECO:0007669"/>
    <property type="project" value="UniProtKB-KW"/>
</dbReference>
<keyword evidence="2" id="KW-0560">Oxidoreductase</keyword>
<dbReference type="Pfam" id="PF02812">
    <property type="entry name" value="ELFV_dehydrog_N"/>
    <property type="match status" value="1"/>
</dbReference>
<dbReference type="Proteomes" id="UP000037510">
    <property type="component" value="Unassembled WGS sequence"/>
</dbReference>
<dbReference type="GO" id="GO:0006520">
    <property type="term" value="P:amino acid metabolic process"/>
    <property type="evidence" value="ECO:0007669"/>
    <property type="project" value="InterPro"/>
</dbReference>
<protein>
    <submittedName>
        <fullName evidence="4">Glutamate dehydrogenase</fullName>
    </submittedName>
</protein>
<keyword evidence="5" id="KW-1185">Reference proteome</keyword>
<evidence type="ECO:0000313" key="5">
    <source>
        <dbReference type="Proteomes" id="UP000037510"/>
    </source>
</evidence>
<accession>A0A0L7KRF9</accession>
<gene>
    <name evidence="4" type="ORF">OBRU01_12342</name>
</gene>
<dbReference type="EMBL" id="JTDY01006896">
    <property type="protein sequence ID" value="KOB65609.1"/>
    <property type="molecule type" value="Genomic_DNA"/>
</dbReference>
<evidence type="ECO:0000256" key="2">
    <source>
        <dbReference type="ARBA" id="ARBA00023002"/>
    </source>
</evidence>
<reference evidence="4 5" key="1">
    <citation type="journal article" date="2015" name="Genome Biol. Evol.">
        <title>The genome of winter moth (Operophtera brumata) provides a genomic perspective on sexual dimorphism and phenology.</title>
        <authorList>
            <person name="Derks M.F."/>
            <person name="Smit S."/>
            <person name="Salis L."/>
            <person name="Schijlen E."/>
            <person name="Bossers A."/>
            <person name="Mateman C."/>
            <person name="Pijl A.S."/>
            <person name="de Ridder D."/>
            <person name="Groenen M.A."/>
            <person name="Visser M.E."/>
            <person name="Megens H.J."/>
        </authorList>
    </citation>
    <scope>NUCLEOTIDE SEQUENCE [LARGE SCALE GENOMIC DNA]</scope>
    <source>
        <strain evidence="4">WM2013NL</strain>
        <tissue evidence="4">Head and thorax</tissue>
    </source>
</reference>
<name>A0A0L7KRF9_OPEBR</name>
<evidence type="ECO:0000313" key="4">
    <source>
        <dbReference type="EMBL" id="KOB65609.1"/>
    </source>
</evidence>
<dbReference type="InterPro" id="IPR006097">
    <property type="entry name" value="Glu/Leu/Phe/Val/Trp_DH_dimer"/>
</dbReference>
<proteinExistence type="inferred from homology"/>
<sequence length="126" mass="14831">MTSIFKRVVPNVPSAWQLKFWVRRYEIPEHLKTIATDSDPSFYRMVDYFYHSAVQVAEPSLIEHLKKHMHLSDKKRMQRVAGILKVMGSCNSSLQFEFPLQRKNGDYEIVHAYRSQHSVHRLPCKG</sequence>
<feature type="domain" description="Glutamate/phenylalanine/leucine/valine/L-tryptophan dehydrogenase dimerisation" evidence="3">
    <location>
        <begin position="93"/>
        <end position="126"/>
    </location>
</feature>
<comment type="caution">
    <text evidence="4">The sequence shown here is derived from an EMBL/GenBank/DDBJ whole genome shotgun (WGS) entry which is preliminary data.</text>
</comment>
<dbReference type="InterPro" id="IPR046346">
    <property type="entry name" value="Aminoacid_DH-like_N_sf"/>
</dbReference>
<dbReference type="Gene3D" id="1.10.287.140">
    <property type="match status" value="1"/>
</dbReference>
<evidence type="ECO:0000259" key="3">
    <source>
        <dbReference type="Pfam" id="PF02812"/>
    </source>
</evidence>
<evidence type="ECO:0000256" key="1">
    <source>
        <dbReference type="ARBA" id="ARBA00006382"/>
    </source>
</evidence>